<keyword evidence="1" id="KW-0732">Signal</keyword>
<protein>
    <submittedName>
        <fullName evidence="2">Uncharacterized protein</fullName>
    </submittedName>
</protein>
<feature type="signal peptide" evidence="1">
    <location>
        <begin position="1"/>
        <end position="24"/>
    </location>
</feature>
<dbReference type="OrthoDB" id="3251847at2759"/>
<accession>A0A074S0K6</accession>
<keyword evidence="3" id="KW-1185">Reference proteome</keyword>
<organism evidence="2 3">
    <name type="scientific">Rhizoctonia solani 123E</name>
    <dbReference type="NCBI Taxonomy" id="1423351"/>
    <lineage>
        <taxon>Eukaryota</taxon>
        <taxon>Fungi</taxon>
        <taxon>Dikarya</taxon>
        <taxon>Basidiomycota</taxon>
        <taxon>Agaricomycotina</taxon>
        <taxon>Agaricomycetes</taxon>
        <taxon>Cantharellales</taxon>
        <taxon>Ceratobasidiaceae</taxon>
        <taxon>Rhizoctonia</taxon>
    </lineage>
</organism>
<gene>
    <name evidence="2" type="ORF">V565_038940</name>
</gene>
<evidence type="ECO:0000313" key="3">
    <source>
        <dbReference type="Proteomes" id="UP000027456"/>
    </source>
</evidence>
<feature type="chain" id="PRO_5001698311" evidence="1">
    <location>
        <begin position="25"/>
        <end position="383"/>
    </location>
</feature>
<proteinExistence type="predicted"/>
<dbReference type="Proteomes" id="UP000027456">
    <property type="component" value="Unassembled WGS sequence"/>
</dbReference>
<comment type="caution">
    <text evidence="2">The sequence shown here is derived from an EMBL/GenBank/DDBJ whole genome shotgun (WGS) entry which is preliminary data.</text>
</comment>
<reference evidence="2 3" key="1">
    <citation type="submission" date="2013-12" db="EMBL/GenBank/DDBJ databases">
        <authorList>
            <person name="Cubeta M."/>
            <person name="Pakala S."/>
            <person name="Fedorova N."/>
            <person name="Thomas E."/>
            <person name="Dean R."/>
            <person name="Jabaji S."/>
            <person name="Neate S."/>
            <person name="Toda T."/>
            <person name="Tavantzis S."/>
            <person name="Vilgalys R."/>
            <person name="Bharathan N."/>
            <person name="Pakala S."/>
            <person name="Losada L.S."/>
            <person name="Zafar N."/>
            <person name="Nierman W."/>
        </authorList>
    </citation>
    <scope>NUCLEOTIDE SEQUENCE [LARGE SCALE GENOMIC DNA]</scope>
    <source>
        <strain evidence="2 3">123E</strain>
    </source>
</reference>
<evidence type="ECO:0000256" key="1">
    <source>
        <dbReference type="SAM" id="SignalP"/>
    </source>
</evidence>
<name>A0A074S0K6_9AGAM</name>
<dbReference type="EMBL" id="AZST01000084">
    <property type="protein sequence ID" value="KEP52861.1"/>
    <property type="molecule type" value="Genomic_DNA"/>
</dbReference>
<dbReference type="AlphaFoldDB" id="A0A074S0K6"/>
<evidence type="ECO:0000313" key="2">
    <source>
        <dbReference type="EMBL" id="KEP52861.1"/>
    </source>
</evidence>
<sequence length="383" mass="44195">MFRLNTQILLGILITTTWIHNTIAYKVNTTLYDTNSGHITYSNVPIKCNRWTISWLSQPVCESWLNPWTSGVYHSQDKIATFHSSLNHQLASVTIEFQGTDVWVYGPPLNELVEIPPDYRICLYESYRFSSKYQCYQTNVTEAYAASDKDRPAVVFARGRLANNEHRIVISVADPVDDIQAYNGIKFSHAVYTTERPTPWPVEEDRWRYRKVVMHDTHPMFSYSPSPPSKWVFWRSASWSAKVHVAEDGTAMSWHEFKSSDGGSVETKIRAGAVVIYGVPSAYIDNRDNLGYVCVQLDSGPCETIDLKTIYANQKDLIRHEPVLLWRNDTLDSSRETHVVIRSVKMPTGTVTIFPFKSIHYLEEQEYSRCVRYITIDRPDWRC</sequence>
<dbReference type="HOGENOM" id="CLU_027013_0_0_1"/>